<dbReference type="OrthoDB" id="9811659at2"/>
<reference evidence="17" key="3">
    <citation type="submission" date="2021-06" db="EMBL/GenBank/DDBJ databases">
        <title>Genomic Description and Analysis of Intracellular Bacteria, Candidatus Berkiella cookevillensis and Candidatus Berkiella aquae.</title>
        <authorList>
            <person name="Kidane D.T."/>
            <person name="Mehari Y.T."/>
            <person name="Rice F.C."/>
            <person name="Arivett B.A."/>
            <person name="Farone A.L."/>
            <person name="Berk S.G."/>
            <person name="Farone M.B."/>
        </authorList>
    </citation>
    <scope>NUCLEOTIDE SEQUENCE</scope>
    <source>
        <strain evidence="17">HT99</strain>
    </source>
</reference>
<evidence type="ECO:0000256" key="9">
    <source>
        <dbReference type="ARBA" id="ARBA00023065"/>
    </source>
</evidence>
<dbReference type="InterPro" id="IPR035921">
    <property type="entry name" value="F/V-ATP_Csub_sf"/>
</dbReference>
<keyword evidence="7 14" id="KW-0375">Hydrogen ion transport</keyword>
<keyword evidence="11 14" id="KW-0472">Membrane</keyword>
<keyword evidence="9 14" id="KW-0406">Ion transport</keyword>
<organism evidence="16">
    <name type="scientific">Candidatus Berkiella aquae</name>
    <dbReference type="NCBI Taxonomy" id="295108"/>
    <lineage>
        <taxon>Bacteria</taxon>
        <taxon>Pseudomonadati</taxon>
        <taxon>Pseudomonadota</taxon>
        <taxon>Gammaproteobacteria</taxon>
        <taxon>Candidatus Berkiellales</taxon>
        <taxon>Candidatus Berkiellaceae</taxon>
        <taxon>Candidatus Berkiella</taxon>
    </lineage>
</organism>
<evidence type="ECO:0000256" key="2">
    <source>
        <dbReference type="ARBA" id="ARBA00006704"/>
    </source>
</evidence>
<dbReference type="GO" id="GO:0046933">
    <property type="term" value="F:proton-transporting ATP synthase activity, rotational mechanism"/>
    <property type="evidence" value="ECO:0007669"/>
    <property type="project" value="UniProtKB-UniRule"/>
</dbReference>
<comment type="subcellular location">
    <subcellularLocation>
        <location evidence="1 14">Cell membrane</location>
        <topology evidence="1 14">Multi-pass membrane protein</topology>
    </subcellularLocation>
</comment>
<dbReference type="PROSITE" id="PS00605">
    <property type="entry name" value="ATPASE_C"/>
    <property type="match status" value="1"/>
</dbReference>
<name>A0A0Q9YMP7_9GAMM</name>
<dbReference type="AlphaFoldDB" id="A0A0Q9YMP7"/>
<sequence>METAQIVSQLQSVTAIAVAMLIGMGALGTAIGFGLLGGKFLEGAARQPEMTPMLQVKMFIVAGLLDAVSMIGVGVALYFTFASPFLAEVMTHIPR</sequence>
<dbReference type="PATRIC" id="fig|1590043.3.peg.464"/>
<evidence type="ECO:0000313" key="18">
    <source>
        <dbReference type="Proteomes" id="UP000051497"/>
    </source>
</evidence>
<keyword evidence="5 14" id="KW-0138">CF(0)</keyword>
<evidence type="ECO:0000256" key="4">
    <source>
        <dbReference type="ARBA" id="ARBA00022475"/>
    </source>
</evidence>
<dbReference type="Proteomes" id="UP000051497">
    <property type="component" value="Unassembled WGS sequence"/>
</dbReference>
<dbReference type="NCBIfam" id="NF005363">
    <property type="entry name" value="PRK06876.1"/>
    <property type="match status" value="1"/>
</dbReference>
<evidence type="ECO:0000256" key="11">
    <source>
        <dbReference type="ARBA" id="ARBA00023136"/>
    </source>
</evidence>
<dbReference type="FunFam" id="1.20.20.10:FF:000002">
    <property type="entry name" value="ATP synthase subunit c"/>
    <property type="match status" value="1"/>
</dbReference>
<reference evidence="16" key="1">
    <citation type="submission" date="2015-09" db="EMBL/GenBank/DDBJ databases">
        <title>Draft Genome Sequences of Two Novel Amoeba-resistant Intranuclear Bacteria, Candidatus Berkiella cookevillensis and Candidatus Berkiella aquae.</title>
        <authorList>
            <person name="Mehari Y.T."/>
            <person name="Arivett B.A."/>
            <person name="Farone A.L."/>
            <person name="Gunderson J.H."/>
            <person name="Farone M.B."/>
        </authorList>
    </citation>
    <scope>NUCLEOTIDE SEQUENCE [LARGE SCALE GENOMIC DNA]</scope>
    <source>
        <strain evidence="16">HT99</strain>
    </source>
</reference>
<evidence type="ECO:0000256" key="7">
    <source>
        <dbReference type="ARBA" id="ARBA00022781"/>
    </source>
</evidence>
<dbReference type="NCBIfam" id="TIGR01260">
    <property type="entry name" value="ATP_synt_c"/>
    <property type="match status" value="1"/>
</dbReference>
<accession>A0A0Q9YMP7</accession>
<evidence type="ECO:0000259" key="15">
    <source>
        <dbReference type="Pfam" id="PF00137"/>
    </source>
</evidence>
<dbReference type="EMBL" id="LKAJ01000002">
    <property type="protein sequence ID" value="KRG22044.1"/>
    <property type="molecule type" value="Genomic_DNA"/>
</dbReference>
<dbReference type="GO" id="GO:0033177">
    <property type="term" value="C:proton-transporting two-sector ATPase complex, proton-transporting domain"/>
    <property type="evidence" value="ECO:0007669"/>
    <property type="project" value="InterPro"/>
</dbReference>
<keyword evidence="3 14" id="KW-0813">Transport</keyword>
<dbReference type="GO" id="GO:0045259">
    <property type="term" value="C:proton-transporting ATP synthase complex"/>
    <property type="evidence" value="ECO:0007669"/>
    <property type="project" value="UniProtKB-KW"/>
</dbReference>
<dbReference type="HAMAP" id="MF_01396">
    <property type="entry name" value="ATP_synth_c_bact"/>
    <property type="match status" value="1"/>
</dbReference>
<evidence type="ECO:0000256" key="8">
    <source>
        <dbReference type="ARBA" id="ARBA00022989"/>
    </source>
</evidence>
<dbReference type="PRINTS" id="PR00124">
    <property type="entry name" value="ATPASEC"/>
</dbReference>
<comment type="function">
    <text evidence="14">Key component of the F(0) channel; it plays a direct role in translocation across the membrane. A homomeric c-ring of between 10-14 subunits forms the central stalk rotor element with the F(1) delta and epsilon subunits.</text>
</comment>
<evidence type="ECO:0000256" key="6">
    <source>
        <dbReference type="ARBA" id="ARBA00022692"/>
    </source>
</evidence>
<keyword evidence="6 14" id="KW-0812">Transmembrane</keyword>
<comment type="function">
    <text evidence="13 14">F(1)F(0) ATP synthase produces ATP from ADP in the presence of a proton or sodium gradient. F-type ATPases consist of two structural domains, F(1) containing the extramembraneous catalytic core and F(0) containing the membrane proton channel, linked together by a central stalk and a peripheral stalk. During catalysis, ATP synthesis in the catalytic domain of F(1) is coupled via a rotary mechanism of the central stalk subunits to proton translocation.</text>
</comment>
<dbReference type="Pfam" id="PF00137">
    <property type="entry name" value="ATP-synt_C"/>
    <property type="match status" value="1"/>
</dbReference>
<evidence type="ECO:0000313" key="16">
    <source>
        <dbReference type="EMBL" id="KRG22044.1"/>
    </source>
</evidence>
<dbReference type="InterPro" id="IPR000454">
    <property type="entry name" value="ATP_synth_F0_csu"/>
</dbReference>
<evidence type="ECO:0000256" key="3">
    <source>
        <dbReference type="ARBA" id="ARBA00022448"/>
    </source>
</evidence>
<keyword evidence="8 14" id="KW-1133">Transmembrane helix</keyword>
<evidence type="ECO:0000256" key="5">
    <source>
        <dbReference type="ARBA" id="ARBA00022547"/>
    </source>
</evidence>
<comment type="caution">
    <text evidence="16">The sequence shown here is derived from an EMBL/GenBank/DDBJ whole genome shotgun (WGS) entry which is preliminary data.</text>
</comment>
<feature type="domain" description="V-ATPase proteolipid subunit C-like" evidence="15">
    <location>
        <begin position="16"/>
        <end position="78"/>
    </location>
</feature>
<dbReference type="EMBL" id="LKAJ02000001">
    <property type="protein sequence ID" value="MCS5712752.1"/>
    <property type="molecule type" value="Genomic_DNA"/>
</dbReference>
<feature type="transmembrane region" description="Helical" evidence="14">
    <location>
        <begin position="12"/>
        <end position="37"/>
    </location>
</feature>
<evidence type="ECO:0000256" key="12">
    <source>
        <dbReference type="ARBA" id="ARBA00023310"/>
    </source>
</evidence>
<keyword evidence="18" id="KW-1185">Reference proteome</keyword>
<dbReference type="CDD" id="cd18185">
    <property type="entry name" value="ATP-synt_Fo_c_ATPE"/>
    <property type="match status" value="1"/>
</dbReference>
<keyword evidence="10 14" id="KW-0446">Lipid-binding</keyword>
<reference evidence="17" key="2">
    <citation type="journal article" date="2016" name="Genome Announc.">
        <title>Draft Genome Sequences of Two Novel Amoeba-Resistant Intranuclear Bacteria, 'Candidatus Berkiella cookevillensis' and 'Candidatus Berkiella aquae'.</title>
        <authorList>
            <person name="Mehari Y.T."/>
            <person name="Arivett B.A."/>
            <person name="Farone A.L."/>
            <person name="Gunderson J.H."/>
            <person name="Farone M.B."/>
        </authorList>
    </citation>
    <scope>NUCLEOTIDE SEQUENCE</scope>
    <source>
        <strain evidence="17">HT99</strain>
    </source>
</reference>
<dbReference type="InterPro" id="IPR005953">
    <property type="entry name" value="ATP_synth_csu_bac/chlpt"/>
</dbReference>
<feature type="transmembrane region" description="Helical" evidence="14">
    <location>
        <begin position="58"/>
        <end position="81"/>
    </location>
</feature>
<dbReference type="InterPro" id="IPR020537">
    <property type="entry name" value="ATP_synth_F0_csu_DDCD_BS"/>
</dbReference>
<evidence type="ECO:0000256" key="14">
    <source>
        <dbReference type="HAMAP-Rule" id="MF_01396"/>
    </source>
</evidence>
<proteinExistence type="inferred from homology"/>
<comment type="similarity">
    <text evidence="2 14">Belongs to the ATPase C chain family.</text>
</comment>
<dbReference type="SUPFAM" id="SSF81333">
    <property type="entry name" value="F1F0 ATP synthase subunit C"/>
    <property type="match status" value="1"/>
</dbReference>
<keyword evidence="12 14" id="KW-0066">ATP synthesis</keyword>
<evidence type="ECO:0000256" key="10">
    <source>
        <dbReference type="ARBA" id="ARBA00023121"/>
    </source>
</evidence>
<dbReference type="GO" id="GO:0008289">
    <property type="term" value="F:lipid binding"/>
    <property type="evidence" value="ECO:0007669"/>
    <property type="project" value="UniProtKB-KW"/>
</dbReference>
<protein>
    <recommendedName>
        <fullName evidence="14">ATP synthase subunit c</fullName>
    </recommendedName>
    <alternativeName>
        <fullName evidence="14">ATP synthase F(0) sector subunit c</fullName>
    </alternativeName>
    <alternativeName>
        <fullName evidence="14">F-type ATPase subunit c</fullName>
        <shortName evidence="14">F-ATPase subunit c</shortName>
    </alternativeName>
    <alternativeName>
        <fullName evidence="14">Lipid-binding protein</fullName>
    </alternativeName>
</protein>
<dbReference type="InterPro" id="IPR002379">
    <property type="entry name" value="ATPase_proteolipid_c-like_dom"/>
</dbReference>
<evidence type="ECO:0000256" key="13">
    <source>
        <dbReference type="ARBA" id="ARBA00025198"/>
    </source>
</evidence>
<keyword evidence="4 14" id="KW-1003">Cell membrane</keyword>
<dbReference type="STRING" id="295108.HT99x_00461"/>
<dbReference type="Gene3D" id="1.20.20.10">
    <property type="entry name" value="F1F0 ATP synthase subunit C"/>
    <property type="match status" value="1"/>
</dbReference>
<dbReference type="InterPro" id="IPR038662">
    <property type="entry name" value="ATP_synth_F0_csu_sf"/>
</dbReference>
<feature type="site" description="Reversibly protonated during proton transport" evidence="14">
    <location>
        <position position="66"/>
    </location>
</feature>
<dbReference type="RefSeq" id="WP_075065114.1">
    <property type="nucleotide sequence ID" value="NZ_LKAJ02000001.1"/>
</dbReference>
<evidence type="ECO:0000256" key="1">
    <source>
        <dbReference type="ARBA" id="ARBA00004651"/>
    </source>
</evidence>
<evidence type="ECO:0000313" key="17">
    <source>
        <dbReference type="EMBL" id="MCS5712752.1"/>
    </source>
</evidence>
<gene>
    <name evidence="14 16" type="primary">atpE</name>
    <name evidence="16" type="ORF">HT99x_00461</name>
    <name evidence="17" type="ORF">HT99x_015030</name>
</gene>
<dbReference type="GO" id="GO:0005886">
    <property type="term" value="C:plasma membrane"/>
    <property type="evidence" value="ECO:0007669"/>
    <property type="project" value="UniProtKB-SubCell"/>
</dbReference>